<evidence type="ECO:0000313" key="2">
    <source>
        <dbReference type="EMBL" id="DAD33627.1"/>
    </source>
</evidence>
<keyword evidence="1" id="KW-1133">Transmembrane helix</keyword>
<keyword evidence="3" id="KW-1185">Reference proteome</keyword>
<name>A0A822YMB3_NELNU</name>
<keyword evidence="1" id="KW-0812">Transmembrane</keyword>
<dbReference type="EMBL" id="DUZY01000003">
    <property type="protein sequence ID" value="DAD33627.1"/>
    <property type="molecule type" value="Genomic_DNA"/>
</dbReference>
<accession>A0A822YMB3</accession>
<keyword evidence="1" id="KW-0472">Membrane</keyword>
<reference evidence="2 3" key="1">
    <citation type="journal article" date="2020" name="Mol. Biol. Evol.">
        <title>Distinct Expression and Methylation Patterns for Genes with Different Fates following a Single Whole-Genome Duplication in Flowering Plants.</title>
        <authorList>
            <person name="Shi T."/>
            <person name="Rahmani R.S."/>
            <person name="Gugger P.F."/>
            <person name="Wang M."/>
            <person name="Li H."/>
            <person name="Zhang Y."/>
            <person name="Li Z."/>
            <person name="Wang Q."/>
            <person name="Van de Peer Y."/>
            <person name="Marchal K."/>
            <person name="Chen J."/>
        </authorList>
    </citation>
    <scope>NUCLEOTIDE SEQUENCE [LARGE SCALE GENOMIC DNA]</scope>
    <source>
        <tissue evidence="2">Leaf</tissue>
    </source>
</reference>
<sequence length="111" mass="12376">MELWMKHSSEFHACCLMGLRGRFGMLGRYEWGYTRQILDGEAKEGGVNACGAPVGSFSRNLRQKIIFNISTLIVIGVSIVVAWCGCCYCPQPLGTVILLLVCYNPHAIDYR</sequence>
<evidence type="ECO:0000313" key="3">
    <source>
        <dbReference type="Proteomes" id="UP000607653"/>
    </source>
</evidence>
<evidence type="ECO:0000256" key="1">
    <source>
        <dbReference type="SAM" id="Phobius"/>
    </source>
</evidence>
<comment type="caution">
    <text evidence="2">The sequence shown here is derived from an EMBL/GenBank/DDBJ whole genome shotgun (WGS) entry which is preliminary data.</text>
</comment>
<organism evidence="2 3">
    <name type="scientific">Nelumbo nucifera</name>
    <name type="common">Sacred lotus</name>
    <dbReference type="NCBI Taxonomy" id="4432"/>
    <lineage>
        <taxon>Eukaryota</taxon>
        <taxon>Viridiplantae</taxon>
        <taxon>Streptophyta</taxon>
        <taxon>Embryophyta</taxon>
        <taxon>Tracheophyta</taxon>
        <taxon>Spermatophyta</taxon>
        <taxon>Magnoliopsida</taxon>
        <taxon>Proteales</taxon>
        <taxon>Nelumbonaceae</taxon>
        <taxon>Nelumbo</taxon>
    </lineage>
</organism>
<protein>
    <submittedName>
        <fullName evidence="2">Uncharacterized protein</fullName>
    </submittedName>
</protein>
<dbReference type="AlphaFoldDB" id="A0A822YMB3"/>
<feature type="transmembrane region" description="Helical" evidence="1">
    <location>
        <begin position="65"/>
        <end position="83"/>
    </location>
</feature>
<proteinExistence type="predicted"/>
<dbReference type="Proteomes" id="UP000607653">
    <property type="component" value="Unassembled WGS sequence"/>
</dbReference>
<gene>
    <name evidence="2" type="ORF">HUJ06_012478</name>
</gene>